<keyword evidence="5" id="KW-0175">Coiled coil</keyword>
<dbReference type="Pfam" id="PF10613">
    <property type="entry name" value="Lig_chan-Glu_bd"/>
    <property type="match status" value="1"/>
</dbReference>
<dbReference type="PANTHER" id="PTHR18966">
    <property type="entry name" value="IONOTROPIC GLUTAMATE RECEPTOR"/>
    <property type="match status" value="1"/>
</dbReference>
<dbReference type="InterPro" id="IPR019594">
    <property type="entry name" value="Glu/Gly-bd"/>
</dbReference>
<feature type="signal peptide" evidence="14">
    <location>
        <begin position="1"/>
        <end position="24"/>
    </location>
</feature>
<proteinExistence type="predicted"/>
<feature type="compositionally biased region" description="Basic and acidic residues" evidence="12">
    <location>
        <begin position="884"/>
        <end position="901"/>
    </location>
</feature>
<dbReference type="Proteomes" id="UP000594262">
    <property type="component" value="Unplaced"/>
</dbReference>
<comment type="subcellular location">
    <subcellularLocation>
        <location evidence="1">Membrane</location>
        <topology evidence="1">Multi-pass membrane protein</topology>
    </subcellularLocation>
</comment>
<evidence type="ECO:0000256" key="8">
    <source>
        <dbReference type="ARBA" id="ARBA00023170"/>
    </source>
</evidence>
<sequence length="901" mass="102546">MILSRKEARICFFFLLSFAQKVTTSFCLGGCYRYLQNGTCHIGNEATVSSLYALLDNQQQRRKDFVNSLKSSMEITCPENISEMSVRIHTKLIVEMTKLFQADKIVLLIDIGYKYHILLSQTQSSLEQSLFDKVIEVHSLDLTNYHTLPRKIIGEIKNESKHVNRLNILLTSTEITHTLLEARVKYVLAEKQDFWLIPEENIVTAEYTPQRTFTFSPLECVCSPKKQSNQPLSYIKKVTPQGRTSIYIAFLSENETLCIDATTFSKKRPLVPVATTIMEPFLFTRMEEHTENEVKDVKRKMECRMSRDSNGPIKSHDLRGPIKTEKTLYCFGYIVDLLMKISEELLIDFDLYITDSIGYYASGNVSRSNVSTSSGVLGELASGNALMGAGPITITKRRLNQVDFTTPFLVDDINIITLNEIAKTDKKSEFNMFSNLSHATQLSILAFWIASIIVVYVAENALQLVKRVSTDDRKYIGIRMINYVFKDCILYITGLVMQRDMGAKNPGTFGGRVISILFAFGMVCITTMYTASLTYQQVVHGGFNDFKGLQDKRIQHPTTDFKLATQSKAFLSDVFDASTDPVLKRLDKFMENYNTRHLNSGVQAIIDKEIHAYFMESSFAKYYRATIGQCKIMVHHTNLPSSYYGFVLPKGSPLTEEISQVIIQMHENEELLHLHSRWLRHECPTTYWKSTEKLTILFFKKLFVVLCIATGLAIIVLGGEMVYSKLAQTHDLQCMYRHSALQGMLEENEVLRRWLIPFEMEEDETLEEIEENEEEQDIEFAAKRWRKVSVQHRCAKDEMADVEGVSRGRDNSIDGAVSESKGLVERESSSQSIYVGENHDHAHANSEREGASVGRGSSDEADDDNSLDEESSGFLQRNQMGGKEGVESERTSMMMNDHETQ</sequence>
<evidence type="ECO:0000256" key="10">
    <source>
        <dbReference type="ARBA" id="ARBA00023286"/>
    </source>
</evidence>
<evidence type="ECO:0000256" key="1">
    <source>
        <dbReference type="ARBA" id="ARBA00004141"/>
    </source>
</evidence>
<name>A0A7M5UGE7_9CNID</name>
<dbReference type="SMART" id="SM00079">
    <property type="entry name" value="PBPe"/>
    <property type="match status" value="1"/>
</dbReference>
<keyword evidence="6" id="KW-0406">Ion transport</keyword>
<dbReference type="InterPro" id="IPR015683">
    <property type="entry name" value="Ionotropic_Glu_rcpt"/>
</dbReference>
<dbReference type="Gene3D" id="3.40.190.10">
    <property type="entry name" value="Periplasmic binding protein-like II"/>
    <property type="match status" value="2"/>
</dbReference>
<dbReference type="GO" id="GO:0005886">
    <property type="term" value="C:plasma membrane"/>
    <property type="evidence" value="ECO:0007669"/>
    <property type="project" value="UniProtKB-ARBA"/>
</dbReference>
<keyword evidence="11" id="KW-0407">Ion channel</keyword>
<keyword evidence="8" id="KW-0675">Receptor</keyword>
<keyword evidence="17" id="KW-1185">Reference proteome</keyword>
<evidence type="ECO:0000259" key="15">
    <source>
        <dbReference type="SMART" id="SM00079"/>
    </source>
</evidence>
<evidence type="ECO:0000256" key="2">
    <source>
        <dbReference type="ARBA" id="ARBA00022448"/>
    </source>
</evidence>
<dbReference type="Pfam" id="PF00060">
    <property type="entry name" value="Lig_chan"/>
    <property type="match status" value="1"/>
</dbReference>
<keyword evidence="10" id="KW-1071">Ligand-gated ion channel</keyword>
<feature type="region of interest" description="Disordered" evidence="12">
    <location>
        <begin position="805"/>
        <end position="901"/>
    </location>
</feature>
<dbReference type="GO" id="GO:0015276">
    <property type="term" value="F:ligand-gated monoatomic ion channel activity"/>
    <property type="evidence" value="ECO:0007669"/>
    <property type="project" value="InterPro"/>
</dbReference>
<keyword evidence="4 13" id="KW-1133">Transmembrane helix</keyword>
<keyword evidence="7 13" id="KW-0472">Membrane</keyword>
<dbReference type="OrthoDB" id="5984008at2759"/>
<dbReference type="RefSeq" id="XP_066922212.1">
    <property type="nucleotide sequence ID" value="XM_067066111.1"/>
</dbReference>
<evidence type="ECO:0000256" key="14">
    <source>
        <dbReference type="SAM" id="SignalP"/>
    </source>
</evidence>
<evidence type="ECO:0000256" key="7">
    <source>
        <dbReference type="ARBA" id="ARBA00023136"/>
    </source>
</evidence>
<evidence type="ECO:0000256" key="11">
    <source>
        <dbReference type="ARBA" id="ARBA00023303"/>
    </source>
</evidence>
<dbReference type="SUPFAM" id="SSF53850">
    <property type="entry name" value="Periplasmic binding protein-like II"/>
    <property type="match status" value="1"/>
</dbReference>
<evidence type="ECO:0000313" key="16">
    <source>
        <dbReference type="EnsemblMetazoa" id="CLYHEMP010271.1"/>
    </source>
</evidence>
<reference evidence="16" key="1">
    <citation type="submission" date="2021-01" db="UniProtKB">
        <authorList>
            <consortium name="EnsemblMetazoa"/>
        </authorList>
    </citation>
    <scope>IDENTIFICATION</scope>
</reference>
<evidence type="ECO:0000256" key="5">
    <source>
        <dbReference type="ARBA" id="ARBA00023054"/>
    </source>
</evidence>
<evidence type="ECO:0000256" key="9">
    <source>
        <dbReference type="ARBA" id="ARBA00023180"/>
    </source>
</evidence>
<dbReference type="AlphaFoldDB" id="A0A7M5UGE7"/>
<evidence type="ECO:0000256" key="6">
    <source>
        <dbReference type="ARBA" id="ARBA00023065"/>
    </source>
</evidence>
<dbReference type="GO" id="GO:0043226">
    <property type="term" value="C:organelle"/>
    <property type="evidence" value="ECO:0007669"/>
    <property type="project" value="UniProtKB-ARBA"/>
</dbReference>
<dbReference type="GeneID" id="136809575"/>
<feature type="compositionally biased region" description="Basic and acidic residues" evidence="12">
    <location>
        <begin position="837"/>
        <end position="850"/>
    </location>
</feature>
<feature type="transmembrane region" description="Helical" evidence="13">
    <location>
        <begin position="702"/>
        <end position="723"/>
    </location>
</feature>
<dbReference type="InterPro" id="IPR001320">
    <property type="entry name" value="Iontro_rcpt_C"/>
</dbReference>
<feature type="transmembrane region" description="Helical" evidence="13">
    <location>
        <begin position="442"/>
        <end position="459"/>
    </location>
</feature>
<keyword evidence="14" id="KW-0732">Signal</keyword>
<keyword evidence="3 13" id="KW-0812">Transmembrane</keyword>
<evidence type="ECO:0000256" key="3">
    <source>
        <dbReference type="ARBA" id="ARBA00022692"/>
    </source>
</evidence>
<dbReference type="EnsemblMetazoa" id="CLYHEMT010271.1">
    <property type="protein sequence ID" value="CLYHEMP010271.1"/>
    <property type="gene ID" value="CLYHEMG010271"/>
</dbReference>
<keyword evidence="2" id="KW-0813">Transport</keyword>
<accession>A0A7M5UGE7</accession>
<keyword evidence="9" id="KW-0325">Glycoprotein</keyword>
<feature type="domain" description="Ionotropic glutamate receptor C-terminal" evidence="15">
    <location>
        <begin position="317"/>
        <end position="681"/>
    </location>
</feature>
<organism evidence="16 17">
    <name type="scientific">Clytia hemisphaerica</name>
    <dbReference type="NCBI Taxonomy" id="252671"/>
    <lineage>
        <taxon>Eukaryota</taxon>
        <taxon>Metazoa</taxon>
        <taxon>Cnidaria</taxon>
        <taxon>Hydrozoa</taxon>
        <taxon>Hydroidolina</taxon>
        <taxon>Leptothecata</taxon>
        <taxon>Obeliida</taxon>
        <taxon>Clytiidae</taxon>
        <taxon>Clytia</taxon>
    </lineage>
</organism>
<feature type="chain" id="PRO_5029538194" description="Ionotropic glutamate receptor C-terminal domain-containing protein" evidence="14">
    <location>
        <begin position="25"/>
        <end position="901"/>
    </location>
</feature>
<dbReference type="FunFam" id="3.40.190.10:FF:000078">
    <property type="entry name" value="glutamate receptor ionotropic, NMDA 3B"/>
    <property type="match status" value="1"/>
</dbReference>
<feature type="transmembrane region" description="Helical" evidence="13">
    <location>
        <begin position="509"/>
        <end position="531"/>
    </location>
</feature>
<feature type="compositionally biased region" description="Acidic residues" evidence="12">
    <location>
        <begin position="859"/>
        <end position="871"/>
    </location>
</feature>
<protein>
    <recommendedName>
        <fullName evidence="15">Ionotropic glutamate receptor C-terminal domain-containing protein</fullName>
    </recommendedName>
</protein>
<evidence type="ECO:0000313" key="17">
    <source>
        <dbReference type="Proteomes" id="UP000594262"/>
    </source>
</evidence>
<evidence type="ECO:0000256" key="4">
    <source>
        <dbReference type="ARBA" id="ARBA00022989"/>
    </source>
</evidence>
<feature type="transmembrane region" description="Helical" evidence="13">
    <location>
        <begin position="480"/>
        <end position="497"/>
    </location>
</feature>
<evidence type="ECO:0000256" key="12">
    <source>
        <dbReference type="SAM" id="MobiDB-lite"/>
    </source>
</evidence>
<evidence type="ECO:0000256" key="13">
    <source>
        <dbReference type="SAM" id="Phobius"/>
    </source>
</evidence>